<feature type="non-terminal residue" evidence="2">
    <location>
        <position position="1"/>
    </location>
</feature>
<feature type="compositionally biased region" description="Basic and acidic residues" evidence="1">
    <location>
        <begin position="312"/>
        <end position="332"/>
    </location>
</feature>
<dbReference type="Proteomes" id="UP000673691">
    <property type="component" value="Unassembled WGS sequence"/>
</dbReference>
<evidence type="ECO:0000313" key="2">
    <source>
        <dbReference type="EMBL" id="KAG5460232.1"/>
    </source>
</evidence>
<feature type="region of interest" description="Disordered" evidence="1">
    <location>
        <begin position="148"/>
        <end position="203"/>
    </location>
</feature>
<comment type="caution">
    <text evidence="2">The sequence shown here is derived from an EMBL/GenBank/DDBJ whole genome shotgun (WGS) entry which is preliminary data.</text>
</comment>
<gene>
    <name evidence="2" type="ORF">BJ554DRAFT_7742</name>
</gene>
<proteinExistence type="predicted"/>
<feature type="compositionally biased region" description="Basic residues" evidence="1">
    <location>
        <begin position="388"/>
        <end position="397"/>
    </location>
</feature>
<keyword evidence="3" id="KW-1185">Reference proteome</keyword>
<organism evidence="2 3">
    <name type="scientific">Olpidium bornovanus</name>
    <dbReference type="NCBI Taxonomy" id="278681"/>
    <lineage>
        <taxon>Eukaryota</taxon>
        <taxon>Fungi</taxon>
        <taxon>Fungi incertae sedis</taxon>
        <taxon>Olpidiomycota</taxon>
        <taxon>Olpidiomycotina</taxon>
        <taxon>Olpidiomycetes</taxon>
        <taxon>Olpidiales</taxon>
        <taxon>Olpidiaceae</taxon>
        <taxon>Olpidium</taxon>
    </lineage>
</organism>
<name>A0A8H7ZW17_9FUNG</name>
<dbReference type="AlphaFoldDB" id="A0A8H7ZW17"/>
<accession>A0A8H7ZW17</accession>
<dbReference type="EMBL" id="JAEFCI010005535">
    <property type="protein sequence ID" value="KAG5460232.1"/>
    <property type="molecule type" value="Genomic_DNA"/>
</dbReference>
<feature type="region of interest" description="Disordered" evidence="1">
    <location>
        <begin position="310"/>
        <end position="426"/>
    </location>
</feature>
<sequence length="426" mass="45727">GGKDQAGPPQRRAGEARRAGGGVGRHRQRGKACLFFFFFFLAQLPPCPPPTITPCGLPRAAVRLYRFSSFAGRRVMITGQSVATVLVRMKVDDQQEDLEQAISSQYYSSAVNEAALPGNVVGAPDVGNMTDLAESVAEELKREWYTQAARPSTTPANASTHRLQPAAENGGYKSPPAEPLRPSVDEDERSSSARVPVSDLKPLPFQTLHPSVLKFQEKSQQRGEGAQSGGQIDWLEDVDDVSGRASEIVSSLRGSDDGARSPIGGAAHLTGGLPHVDVGEALDDASLDDASRQQLPQDFMRAYARNAHARNKVGDHDYGYGDSRPQEREQLKAKHIPYVDPKAVRAGKKQRPGDRPAQQPASEVGGTMDELSRADDAGIVGESAARTAGHRAHRKVPPKTVSVGEAASRARSKEGAEHASDRPGKR</sequence>
<reference evidence="2 3" key="1">
    <citation type="journal article" name="Sci. Rep.">
        <title>Genome-scale phylogenetic analyses confirm Olpidium as the closest living zoosporic fungus to the non-flagellated, terrestrial fungi.</title>
        <authorList>
            <person name="Chang Y."/>
            <person name="Rochon D."/>
            <person name="Sekimoto S."/>
            <person name="Wang Y."/>
            <person name="Chovatia M."/>
            <person name="Sandor L."/>
            <person name="Salamov A."/>
            <person name="Grigoriev I.V."/>
            <person name="Stajich J.E."/>
            <person name="Spatafora J.W."/>
        </authorList>
    </citation>
    <scope>NUCLEOTIDE SEQUENCE [LARGE SCALE GENOMIC DNA]</scope>
    <source>
        <strain evidence="2">S191</strain>
    </source>
</reference>
<feature type="region of interest" description="Disordered" evidence="1">
    <location>
        <begin position="1"/>
        <end position="25"/>
    </location>
</feature>
<protein>
    <submittedName>
        <fullName evidence="2">Uncharacterized protein</fullName>
    </submittedName>
</protein>
<feature type="compositionally biased region" description="Polar residues" evidence="1">
    <location>
        <begin position="149"/>
        <end position="162"/>
    </location>
</feature>
<feature type="compositionally biased region" description="Low complexity" evidence="1">
    <location>
        <begin position="1"/>
        <end position="11"/>
    </location>
</feature>
<evidence type="ECO:0000256" key="1">
    <source>
        <dbReference type="SAM" id="MobiDB-lite"/>
    </source>
</evidence>
<evidence type="ECO:0000313" key="3">
    <source>
        <dbReference type="Proteomes" id="UP000673691"/>
    </source>
</evidence>
<feature type="compositionally biased region" description="Basic and acidic residues" evidence="1">
    <location>
        <begin position="411"/>
        <end position="426"/>
    </location>
</feature>